<dbReference type="InterPro" id="IPR041805">
    <property type="entry name" value="ASMase/PPN1_MPP"/>
</dbReference>
<feature type="binding site" evidence="4">
    <location>
        <position position="172"/>
    </location>
    <ligand>
        <name>Zn(2+)</name>
        <dbReference type="ChEBI" id="CHEBI:29105"/>
        <label>1</label>
    </ligand>
</feature>
<dbReference type="GO" id="GO:0016798">
    <property type="term" value="F:hydrolase activity, acting on glycosyl bonds"/>
    <property type="evidence" value="ECO:0007669"/>
    <property type="project" value="UniProtKB-KW"/>
</dbReference>
<keyword evidence="3" id="KW-0326">Glycosidase</keyword>
<feature type="binding site" evidence="4">
    <location>
        <position position="395"/>
    </location>
    <ligand>
        <name>Zn(2+)</name>
        <dbReference type="ChEBI" id="CHEBI:29105"/>
        <label>2</label>
    </ligand>
</feature>
<dbReference type="OrthoDB" id="282973at2759"/>
<evidence type="ECO:0000313" key="8">
    <source>
        <dbReference type="EMBL" id="KAJ5388349.1"/>
    </source>
</evidence>
<evidence type="ECO:0000256" key="6">
    <source>
        <dbReference type="SAM" id="SignalP"/>
    </source>
</evidence>
<feature type="disulfide bond" evidence="5">
    <location>
        <begin position="193"/>
        <end position="217"/>
    </location>
</feature>
<name>A0A9W9VSD9_9EURO</name>
<feature type="signal peptide" evidence="6">
    <location>
        <begin position="1"/>
        <end position="18"/>
    </location>
</feature>
<comment type="cofactor">
    <cofactor evidence="4">
        <name>Zn(2+)</name>
        <dbReference type="ChEBI" id="CHEBI:29105"/>
    </cofactor>
    <text evidence="4">Binds 2 Zn(2+) ions per subunit.</text>
</comment>
<evidence type="ECO:0000256" key="5">
    <source>
        <dbReference type="PIRSR" id="PIRSR000948-2"/>
    </source>
</evidence>
<comment type="caution">
    <text evidence="8">The sequence shown here is derived from an EMBL/GenBank/DDBJ whole genome shotgun (WGS) entry which is preliminary data.</text>
</comment>
<feature type="binding site" evidence="4">
    <location>
        <position position="246"/>
    </location>
    <ligand>
        <name>Zn(2+)</name>
        <dbReference type="ChEBI" id="CHEBI:29105"/>
        <label>2</label>
    </ligand>
</feature>
<feature type="binding site" evidence="4">
    <location>
        <position position="429"/>
    </location>
    <ligand>
        <name>Zn(2+)</name>
        <dbReference type="ChEBI" id="CHEBI:29105"/>
        <label>2</label>
    </ligand>
</feature>
<keyword evidence="2" id="KW-0325">Glycoprotein</keyword>
<feature type="binding site" evidence="4">
    <location>
        <position position="246"/>
    </location>
    <ligand>
        <name>Zn(2+)</name>
        <dbReference type="ChEBI" id="CHEBI:29105"/>
        <label>1</label>
    </ligand>
</feature>
<dbReference type="InterPro" id="IPR004843">
    <property type="entry name" value="Calcineurin-like_PHP"/>
</dbReference>
<feature type="chain" id="PRO_5040844929" description="Sphingomyelin phosphodiesterase" evidence="6">
    <location>
        <begin position="19"/>
        <end position="650"/>
    </location>
</feature>
<comment type="function">
    <text evidence="3">Converts sphingomyelin to ceramide.</text>
</comment>
<keyword evidence="1 3" id="KW-0378">Hydrolase</keyword>
<evidence type="ECO:0000259" key="7">
    <source>
        <dbReference type="Pfam" id="PF00149"/>
    </source>
</evidence>
<dbReference type="Pfam" id="PF00149">
    <property type="entry name" value="Metallophos"/>
    <property type="match status" value="1"/>
</dbReference>
<keyword evidence="5" id="KW-1015">Disulfide bond</keyword>
<feature type="binding site" evidence="4">
    <location>
        <position position="174"/>
    </location>
    <ligand>
        <name>Zn(2+)</name>
        <dbReference type="ChEBI" id="CHEBI:29105"/>
        <label>1</label>
    </ligand>
</feature>
<dbReference type="PANTHER" id="PTHR10340">
    <property type="entry name" value="SPHINGOMYELIN PHOSPHODIESTERASE"/>
    <property type="match status" value="1"/>
</dbReference>
<gene>
    <name evidence="8" type="ORF">N7509_010890</name>
</gene>
<protein>
    <recommendedName>
        <fullName evidence="3">Sphingomyelin phosphodiesterase</fullName>
    </recommendedName>
</protein>
<reference evidence="8" key="2">
    <citation type="journal article" date="2023" name="IMA Fungus">
        <title>Comparative genomic study of the Penicillium genus elucidates a diverse pangenome and 15 lateral gene transfer events.</title>
        <authorList>
            <person name="Petersen C."/>
            <person name="Sorensen T."/>
            <person name="Nielsen M.R."/>
            <person name="Sondergaard T.E."/>
            <person name="Sorensen J.L."/>
            <person name="Fitzpatrick D.A."/>
            <person name="Frisvad J.C."/>
            <person name="Nielsen K.L."/>
        </authorList>
    </citation>
    <scope>NUCLEOTIDE SEQUENCE</scope>
    <source>
        <strain evidence="8">IBT 29677</strain>
    </source>
</reference>
<feature type="binding site" evidence="4">
    <location>
        <position position="285"/>
    </location>
    <ligand>
        <name>Zn(2+)</name>
        <dbReference type="ChEBI" id="CHEBI:29105"/>
        <label>2</label>
    </ligand>
</feature>
<evidence type="ECO:0000313" key="9">
    <source>
        <dbReference type="Proteomes" id="UP001147747"/>
    </source>
</evidence>
<dbReference type="GO" id="GO:0004767">
    <property type="term" value="F:sphingomyelin phosphodiesterase activity"/>
    <property type="evidence" value="ECO:0007669"/>
    <property type="project" value="UniProtKB-UniRule"/>
</dbReference>
<keyword evidence="6" id="KW-0732">Signal</keyword>
<dbReference type="GeneID" id="81374507"/>
<dbReference type="AlphaFoldDB" id="A0A9W9VSD9"/>
<keyword evidence="4" id="KW-0862">Zinc</keyword>
<feature type="domain" description="Calcineurin-like phosphoesterase" evidence="7">
    <location>
        <begin position="166"/>
        <end position="432"/>
    </location>
</feature>
<evidence type="ECO:0000256" key="4">
    <source>
        <dbReference type="PIRSR" id="PIRSR000948-1"/>
    </source>
</evidence>
<dbReference type="SUPFAM" id="SSF56300">
    <property type="entry name" value="Metallo-dependent phosphatases"/>
    <property type="match status" value="1"/>
</dbReference>
<dbReference type="Proteomes" id="UP001147747">
    <property type="component" value="Unassembled WGS sequence"/>
</dbReference>
<feature type="binding site" evidence="4">
    <location>
        <position position="431"/>
    </location>
    <ligand>
        <name>Zn(2+)</name>
        <dbReference type="ChEBI" id="CHEBI:29105"/>
        <label>1</label>
    </ligand>
</feature>
<dbReference type="EMBL" id="JAPZBU010000009">
    <property type="protein sequence ID" value="KAJ5388349.1"/>
    <property type="molecule type" value="Genomic_DNA"/>
</dbReference>
<dbReference type="PIRSF" id="PIRSF000948">
    <property type="entry name" value="Sphingomy_PDE"/>
    <property type="match status" value="1"/>
</dbReference>
<evidence type="ECO:0000256" key="3">
    <source>
        <dbReference type="PIRNR" id="PIRNR000948"/>
    </source>
</evidence>
<dbReference type="GO" id="GO:0006685">
    <property type="term" value="P:sphingomyelin catabolic process"/>
    <property type="evidence" value="ECO:0007669"/>
    <property type="project" value="UniProtKB-UniRule"/>
</dbReference>
<evidence type="ECO:0000256" key="2">
    <source>
        <dbReference type="ARBA" id="ARBA00023180"/>
    </source>
</evidence>
<evidence type="ECO:0000256" key="1">
    <source>
        <dbReference type="ARBA" id="ARBA00022801"/>
    </source>
</evidence>
<organism evidence="8 9">
    <name type="scientific">Penicillium cosmopolitanum</name>
    <dbReference type="NCBI Taxonomy" id="1131564"/>
    <lineage>
        <taxon>Eukaryota</taxon>
        <taxon>Fungi</taxon>
        <taxon>Dikarya</taxon>
        <taxon>Ascomycota</taxon>
        <taxon>Pezizomycotina</taxon>
        <taxon>Eurotiomycetes</taxon>
        <taxon>Eurotiomycetidae</taxon>
        <taxon>Eurotiales</taxon>
        <taxon>Aspergillaceae</taxon>
        <taxon>Penicillium</taxon>
    </lineage>
</organism>
<sequence length="650" mass="71263">MFLRQWIVAASLLGASFALSEGDDVAKRTTANEILSDFENAVTCGSCELLNVQSIDRISAIKALLGILQGLAHLGNDAFVDVITDVCVLAGVEDKDVCEGAISLEGPILAHDLRNMDIPSTNAVLFCSTVFGLCDYPDVTQYTIDFPSAKPSNASRPSSSGQTPLQIVHISDIHVDLSYEVGANYNCTKNICCRPYTDADAPGNTSYPAGEYGNSNCDSPLSLEESMYKAIDQFVPDASFTIFTGDVVEGAVWLVNETEVTNDLNDAYNKRMPSYLNKVYGVVGNHDAAPVNSFPTAAIDTTLSSQWVYDTLSSAWSKWIGSTAATSADNYGAYSVKHPGSNLRIISFNTNFYYRENFWLYEKTMETDPNGQLRWLVTELSAAEAAGERVWLLGHMPMGSGDTLHDGSNYFNQIIQRYDTTIAGAFYGHTHKDEFELSYSNYTAKSADTANMMSYIAPALTPTSGNPTFRVYSVDPVTFGVLDFTVYITNMSTPGYQKNPVWDKYYSAKETYGSLLEPAVTDDAAELTPAFWHNVTALFENEDSVFQDYIARKTRGWEVESCSGDCKTEEICQLRAGESQYNCVTVSPGMNFKKRDIGSTAKHQEHACGRSTMTGIFADIEKSVSALKSSMKKRNLGQGFLDRSLNSTPA</sequence>
<dbReference type="InterPro" id="IPR029052">
    <property type="entry name" value="Metallo-depent_PP-like"/>
</dbReference>
<accession>A0A9W9VSD9</accession>
<dbReference type="GO" id="GO:0046872">
    <property type="term" value="F:metal ion binding"/>
    <property type="evidence" value="ECO:0007669"/>
    <property type="project" value="UniProtKB-KW"/>
</dbReference>
<comment type="similarity">
    <text evidence="3">Belongs to the acid sphingomyelinase family.</text>
</comment>
<proteinExistence type="inferred from homology"/>
<feature type="disulfide bond" evidence="5">
    <location>
        <begin position="87"/>
        <end position="98"/>
    </location>
</feature>
<reference evidence="8" key="1">
    <citation type="submission" date="2022-12" db="EMBL/GenBank/DDBJ databases">
        <authorList>
            <person name="Petersen C."/>
        </authorList>
    </citation>
    <scope>NUCLEOTIDE SEQUENCE</scope>
    <source>
        <strain evidence="8">IBT 29677</strain>
    </source>
</reference>
<feature type="disulfide bond" evidence="5">
    <location>
        <begin position="562"/>
        <end position="566"/>
    </location>
</feature>
<dbReference type="Gene3D" id="3.60.21.10">
    <property type="match status" value="1"/>
</dbReference>
<dbReference type="RefSeq" id="XP_056486147.1">
    <property type="nucleotide sequence ID" value="XM_056635527.1"/>
</dbReference>
<keyword evidence="4" id="KW-0479">Metal-binding</keyword>
<dbReference type="InterPro" id="IPR011160">
    <property type="entry name" value="Sphingomy_PDE"/>
</dbReference>
<dbReference type="CDD" id="cd00842">
    <property type="entry name" value="MPP_ASMase"/>
    <property type="match status" value="1"/>
</dbReference>
<dbReference type="GO" id="GO:0016020">
    <property type="term" value="C:membrane"/>
    <property type="evidence" value="ECO:0007669"/>
    <property type="project" value="GOC"/>
</dbReference>
<feature type="disulfide bond" evidence="5">
    <location>
        <begin position="187"/>
        <end position="192"/>
    </location>
</feature>
<dbReference type="PANTHER" id="PTHR10340:SF34">
    <property type="entry name" value="SPHINGOMYELIN PHOSPHODIESTERASE"/>
    <property type="match status" value="1"/>
</dbReference>
<keyword evidence="9" id="KW-1185">Reference proteome</keyword>